<evidence type="ECO:0000313" key="2">
    <source>
        <dbReference type="EMBL" id="SUZ57378.1"/>
    </source>
</evidence>
<organism evidence="2">
    <name type="scientific">marine metagenome</name>
    <dbReference type="NCBI Taxonomy" id="408172"/>
    <lineage>
        <taxon>unclassified sequences</taxon>
        <taxon>metagenomes</taxon>
        <taxon>ecological metagenomes</taxon>
    </lineage>
</organism>
<evidence type="ECO:0000259" key="1">
    <source>
        <dbReference type="Pfam" id="PF20408"/>
    </source>
</evidence>
<proteinExistence type="predicted"/>
<dbReference type="PANTHER" id="PTHR42103">
    <property type="entry name" value="ALPHA/BETA-HYDROLASES SUPERFAMILY PROTEIN"/>
    <property type="match status" value="1"/>
</dbReference>
<dbReference type="InterPro" id="IPR046879">
    <property type="entry name" value="KANL3/Tex30_Abhydrolase"/>
</dbReference>
<name>A0A381NU45_9ZZZZ</name>
<sequence length="204" mass="22093">MSLHHMIPGPAGNIEALVNDSNEGSWLILCHPHPLYGGSMFDAVLDTVEQAAAPMHLSTVRFNFRGVGSSDGEHDHGDGEVNDLLSVEEWLRETKTPSTVSFVGYSFGSVVASQAAVHCNAVSRLMLIAPPTSSMALANDIEVPVHIIVGDADPFVDLRRLRQWQHDENDVKIVTIPGADHFFGGQHEALRTATSTIFSEVLCP</sequence>
<reference evidence="2" key="1">
    <citation type="submission" date="2018-05" db="EMBL/GenBank/DDBJ databases">
        <authorList>
            <person name="Lanie J.A."/>
            <person name="Ng W.-L."/>
            <person name="Kazmierczak K.M."/>
            <person name="Andrzejewski T.M."/>
            <person name="Davidsen T.M."/>
            <person name="Wayne K.J."/>
            <person name="Tettelin H."/>
            <person name="Glass J.I."/>
            <person name="Rusch D."/>
            <person name="Podicherti R."/>
            <person name="Tsui H.-C.T."/>
            <person name="Winkler M.E."/>
        </authorList>
    </citation>
    <scope>NUCLEOTIDE SEQUENCE</scope>
</reference>
<protein>
    <recommendedName>
        <fullName evidence="1">KANL3/Tex30 alpha/beta hydrolase-like domain-containing protein</fullName>
    </recommendedName>
</protein>
<dbReference type="InterPro" id="IPR029058">
    <property type="entry name" value="AB_hydrolase_fold"/>
</dbReference>
<feature type="domain" description="KANL3/Tex30 alpha/beta hydrolase-like" evidence="1">
    <location>
        <begin position="37"/>
        <end position="193"/>
    </location>
</feature>
<dbReference type="Pfam" id="PF20408">
    <property type="entry name" value="Abhydrolase_11"/>
    <property type="match status" value="1"/>
</dbReference>
<accession>A0A381NU45</accession>
<gene>
    <name evidence="2" type="ORF">METZ01_LOCUS10232</name>
</gene>
<dbReference type="PANTHER" id="PTHR42103:SF2">
    <property type="entry name" value="AB HYDROLASE-1 DOMAIN-CONTAINING PROTEIN"/>
    <property type="match status" value="1"/>
</dbReference>
<dbReference type="SUPFAM" id="SSF53474">
    <property type="entry name" value="alpha/beta-Hydrolases"/>
    <property type="match status" value="1"/>
</dbReference>
<dbReference type="AlphaFoldDB" id="A0A381NU45"/>
<dbReference type="EMBL" id="UINC01000555">
    <property type="protein sequence ID" value="SUZ57378.1"/>
    <property type="molecule type" value="Genomic_DNA"/>
</dbReference>
<dbReference type="Gene3D" id="3.40.50.1820">
    <property type="entry name" value="alpha/beta hydrolase"/>
    <property type="match status" value="1"/>
</dbReference>